<protein>
    <recommendedName>
        <fullName evidence="4">DUF4440 domain-containing protein</fullName>
    </recommendedName>
</protein>
<evidence type="ECO:0000313" key="2">
    <source>
        <dbReference type="EMBL" id="BBM87537.1"/>
    </source>
</evidence>
<evidence type="ECO:0000256" key="1">
    <source>
        <dbReference type="SAM" id="SignalP"/>
    </source>
</evidence>
<dbReference type="EMBL" id="AP019860">
    <property type="protein sequence ID" value="BBM87537.1"/>
    <property type="molecule type" value="Genomic_DNA"/>
</dbReference>
<dbReference type="Gene3D" id="3.10.450.50">
    <property type="match status" value="1"/>
</dbReference>
<dbReference type="KEGG" id="uam:UABAM_05949"/>
<feature type="signal peptide" evidence="1">
    <location>
        <begin position="1"/>
        <end position="16"/>
    </location>
</feature>
<dbReference type="Proteomes" id="UP000326354">
    <property type="component" value="Chromosome"/>
</dbReference>
<name>A0A5S9ITM9_UABAM</name>
<dbReference type="Pfam" id="PF16022">
    <property type="entry name" value="DUF4783"/>
    <property type="match status" value="1"/>
</dbReference>
<dbReference type="InterPro" id="IPR031977">
    <property type="entry name" value="DUF4783"/>
</dbReference>
<dbReference type="RefSeq" id="WP_151971554.1">
    <property type="nucleotide sequence ID" value="NZ_AP019860.1"/>
</dbReference>
<sequence length="209" mass="24634">MRVIFLLLFFITCTMAQSFLEDELRNAWQDKDINSLQLFLANEVRIFLSESGGNYSRSKAQTVLQEYFEQVEIVAFQYNKRKIKKGVIVANYAYRKNKQTFRTLLYFFTSYNVWNKVNLITSIREIPQDSKKIEKQTSKDDIGKSKEQLIDKYDDPQVMKSDMWEYTQTLSMGCHNVLYITKYTFKDNKVIKVDEQEISPGCEAEAGIW</sequence>
<keyword evidence="1" id="KW-0732">Signal</keyword>
<proteinExistence type="predicted"/>
<organism evidence="2 3">
    <name type="scientific">Uabimicrobium amorphum</name>
    <dbReference type="NCBI Taxonomy" id="2596890"/>
    <lineage>
        <taxon>Bacteria</taxon>
        <taxon>Pseudomonadati</taxon>
        <taxon>Planctomycetota</taxon>
        <taxon>Candidatus Uabimicrobiia</taxon>
        <taxon>Candidatus Uabimicrobiales</taxon>
        <taxon>Candidatus Uabimicrobiaceae</taxon>
        <taxon>Candidatus Uabimicrobium</taxon>
    </lineage>
</organism>
<gene>
    <name evidence="2" type="ORF">UABAM_05949</name>
</gene>
<keyword evidence="3" id="KW-1185">Reference proteome</keyword>
<accession>A0A5S9ITM9</accession>
<evidence type="ECO:0000313" key="3">
    <source>
        <dbReference type="Proteomes" id="UP000326354"/>
    </source>
</evidence>
<feature type="chain" id="PRO_5024795253" description="DUF4440 domain-containing protein" evidence="1">
    <location>
        <begin position="17"/>
        <end position="209"/>
    </location>
</feature>
<dbReference type="AlphaFoldDB" id="A0A5S9ITM9"/>
<reference evidence="2 3" key="1">
    <citation type="submission" date="2019-08" db="EMBL/GenBank/DDBJ databases">
        <title>Complete genome sequence of Candidatus Uab amorphum.</title>
        <authorList>
            <person name="Shiratori T."/>
            <person name="Suzuki S."/>
            <person name="Kakizawa Y."/>
            <person name="Ishida K."/>
        </authorList>
    </citation>
    <scope>NUCLEOTIDE SEQUENCE [LARGE SCALE GENOMIC DNA]</scope>
    <source>
        <strain evidence="2 3">SRT547</strain>
    </source>
</reference>
<evidence type="ECO:0008006" key="4">
    <source>
        <dbReference type="Google" id="ProtNLM"/>
    </source>
</evidence>